<organism evidence="1">
    <name type="scientific">marine metagenome</name>
    <dbReference type="NCBI Taxonomy" id="408172"/>
    <lineage>
        <taxon>unclassified sequences</taxon>
        <taxon>metagenomes</taxon>
        <taxon>ecological metagenomes</taxon>
    </lineage>
</organism>
<protein>
    <submittedName>
        <fullName evidence="1">Uncharacterized protein</fullName>
    </submittedName>
</protein>
<proteinExistence type="predicted"/>
<dbReference type="EMBL" id="UINC01026986">
    <property type="protein sequence ID" value="SVB05430.1"/>
    <property type="molecule type" value="Genomic_DNA"/>
</dbReference>
<reference evidence="1" key="1">
    <citation type="submission" date="2018-05" db="EMBL/GenBank/DDBJ databases">
        <authorList>
            <person name="Lanie J.A."/>
            <person name="Ng W.-L."/>
            <person name="Kazmierczak K.M."/>
            <person name="Andrzejewski T.M."/>
            <person name="Davidsen T.M."/>
            <person name="Wayne K.J."/>
            <person name="Tettelin H."/>
            <person name="Glass J.I."/>
            <person name="Rusch D."/>
            <person name="Podicherti R."/>
            <person name="Tsui H.-C.T."/>
            <person name="Winkler M.E."/>
        </authorList>
    </citation>
    <scope>NUCLEOTIDE SEQUENCE</scope>
</reference>
<gene>
    <name evidence="1" type="ORF">METZ01_LOCUS158284</name>
</gene>
<name>A0A382AV41_9ZZZZ</name>
<dbReference type="InterPro" id="IPR054383">
    <property type="entry name" value="PspAB-like"/>
</dbReference>
<dbReference type="Pfam" id="PF22742">
    <property type="entry name" value="PspAB"/>
    <property type="match status" value="1"/>
</dbReference>
<dbReference type="AlphaFoldDB" id="A0A382AV41"/>
<sequence>MFFLRSLFSRTPKLTASEILKKISLFAEVEAVTPHTKAAILLSPDDREFFRDFRNTVIHLMDQIKNPPQFKLGSDDHGTKWIILEKAPFRDLVTAIDDISAAIWVQKTGDRMIAAIFKGTFEKEETYWICNYRTARFYPFIPEKKTGSNEDDSMAPASRGRNHEKEMALGQLFRSGGLPVETPENWFALWDAPF</sequence>
<evidence type="ECO:0000313" key="1">
    <source>
        <dbReference type="EMBL" id="SVB05430.1"/>
    </source>
</evidence>
<accession>A0A382AV41</accession>